<dbReference type="Pfam" id="PF00933">
    <property type="entry name" value="Glyco_hydro_3"/>
    <property type="match status" value="1"/>
</dbReference>
<evidence type="ECO:0000256" key="3">
    <source>
        <dbReference type="ARBA" id="ARBA00012663"/>
    </source>
</evidence>
<dbReference type="KEGG" id="rhp:LPB142_10805"/>
<dbReference type="PROSITE" id="PS00775">
    <property type="entry name" value="GLYCOSYL_HYDROL_F3"/>
    <property type="match status" value="1"/>
</dbReference>
<sequence>MIGATIFGCAGPRLAPEEAAFFRAAAPWGFILFGRNIETPAQVAALCADLRAAVGREAVILIDQEGGRVQRLRAPHWREWLPPLDQARAARDPVRSFWLRARLQAAELAALGIDGNCAPTCDVAGPRTHPFLRNRCFGTSAAEVIAHARATAEGLLAGGVLPVLKHMPGHGRAEADSHLDLPTVTAPAADLAEDFAPFAALAGMPIGMTAHIRFTAFDDAPATQSARMIGLIREQIGFQGLLMTDDIGMEALSGDMGARAAASIAAGCDLVLHCKGDQPAMDAVAAAAGALSGAALARAEAALAARRAPEPVDISALEAEFESLLSGEAHG</sequence>
<evidence type="ECO:0000259" key="6">
    <source>
        <dbReference type="Pfam" id="PF00933"/>
    </source>
</evidence>
<feature type="domain" description="Glycoside hydrolase family 3 N-terminal" evidence="6">
    <location>
        <begin position="29"/>
        <end position="291"/>
    </location>
</feature>
<dbReference type="InterPro" id="IPR036962">
    <property type="entry name" value="Glyco_hydro_3_N_sf"/>
</dbReference>
<dbReference type="Proteomes" id="UP000176562">
    <property type="component" value="Chromosome"/>
</dbReference>
<gene>
    <name evidence="7" type="ORF">LPB142_10805</name>
</gene>
<evidence type="ECO:0000256" key="5">
    <source>
        <dbReference type="ARBA" id="ARBA00023295"/>
    </source>
</evidence>
<dbReference type="EC" id="3.2.1.52" evidence="3"/>
<evidence type="ECO:0000313" key="8">
    <source>
        <dbReference type="Proteomes" id="UP000176562"/>
    </source>
</evidence>
<name>A0A1D9MD08_9RHOB</name>
<dbReference type="SUPFAM" id="SSF51445">
    <property type="entry name" value="(Trans)glycosidases"/>
    <property type="match status" value="1"/>
</dbReference>
<dbReference type="InterPro" id="IPR019800">
    <property type="entry name" value="Glyco_hydro_3_AS"/>
</dbReference>
<keyword evidence="4" id="KW-0378">Hydrolase</keyword>
<accession>A0A1D9MD08</accession>
<comment type="similarity">
    <text evidence="2">Belongs to the glycosyl hydrolase 3 family.</text>
</comment>
<dbReference type="GO" id="GO:0009254">
    <property type="term" value="P:peptidoglycan turnover"/>
    <property type="evidence" value="ECO:0007669"/>
    <property type="project" value="TreeGrafter"/>
</dbReference>
<keyword evidence="5" id="KW-0326">Glycosidase</keyword>
<keyword evidence="8" id="KW-1185">Reference proteome</keyword>
<dbReference type="PANTHER" id="PTHR30480:SF13">
    <property type="entry name" value="BETA-HEXOSAMINIDASE"/>
    <property type="match status" value="1"/>
</dbReference>
<comment type="catalytic activity">
    <reaction evidence="1">
        <text>Hydrolysis of terminal non-reducing N-acetyl-D-hexosamine residues in N-acetyl-beta-D-hexosaminides.</text>
        <dbReference type="EC" id="3.2.1.52"/>
    </reaction>
</comment>
<protein>
    <recommendedName>
        <fullName evidence="3">beta-N-acetylhexosaminidase</fullName>
        <ecNumber evidence="3">3.2.1.52</ecNumber>
    </recommendedName>
</protein>
<evidence type="ECO:0000256" key="1">
    <source>
        <dbReference type="ARBA" id="ARBA00001231"/>
    </source>
</evidence>
<organism evidence="7 8">
    <name type="scientific">Rhodobacter xanthinilyticus</name>
    <dbReference type="NCBI Taxonomy" id="1850250"/>
    <lineage>
        <taxon>Bacteria</taxon>
        <taxon>Pseudomonadati</taxon>
        <taxon>Pseudomonadota</taxon>
        <taxon>Alphaproteobacteria</taxon>
        <taxon>Rhodobacterales</taxon>
        <taxon>Rhodobacter group</taxon>
        <taxon>Rhodobacter</taxon>
    </lineage>
</organism>
<dbReference type="Gene3D" id="3.20.20.300">
    <property type="entry name" value="Glycoside hydrolase, family 3, N-terminal domain"/>
    <property type="match status" value="1"/>
</dbReference>
<evidence type="ECO:0000256" key="4">
    <source>
        <dbReference type="ARBA" id="ARBA00022801"/>
    </source>
</evidence>
<reference evidence="7 8" key="1">
    <citation type="submission" date="2016-10" db="EMBL/GenBank/DDBJ databases">
        <title>Rhodobacter sp. LPB0142, isolated from sea water.</title>
        <authorList>
            <person name="Kim E."/>
            <person name="Yi H."/>
        </authorList>
    </citation>
    <scope>NUCLEOTIDE SEQUENCE [LARGE SCALE GENOMIC DNA]</scope>
    <source>
        <strain evidence="7 8">LPB0142</strain>
    </source>
</reference>
<dbReference type="PANTHER" id="PTHR30480">
    <property type="entry name" value="BETA-HEXOSAMINIDASE-RELATED"/>
    <property type="match status" value="1"/>
</dbReference>
<evidence type="ECO:0000256" key="2">
    <source>
        <dbReference type="ARBA" id="ARBA00005336"/>
    </source>
</evidence>
<dbReference type="InterPro" id="IPR017853">
    <property type="entry name" value="GH"/>
</dbReference>
<dbReference type="EMBL" id="CP017781">
    <property type="protein sequence ID" value="AOZ69747.1"/>
    <property type="molecule type" value="Genomic_DNA"/>
</dbReference>
<evidence type="ECO:0000313" key="7">
    <source>
        <dbReference type="EMBL" id="AOZ69747.1"/>
    </source>
</evidence>
<dbReference type="AlphaFoldDB" id="A0A1D9MD08"/>
<dbReference type="GO" id="GO:0004563">
    <property type="term" value="F:beta-N-acetylhexosaminidase activity"/>
    <property type="evidence" value="ECO:0007669"/>
    <property type="project" value="UniProtKB-EC"/>
</dbReference>
<dbReference type="STRING" id="1850250.LPB142_10805"/>
<dbReference type="InterPro" id="IPR001764">
    <property type="entry name" value="Glyco_hydro_3_N"/>
</dbReference>
<dbReference type="GO" id="GO:0005975">
    <property type="term" value="P:carbohydrate metabolic process"/>
    <property type="evidence" value="ECO:0007669"/>
    <property type="project" value="InterPro"/>
</dbReference>
<dbReference type="RefSeq" id="WP_071166380.1">
    <property type="nucleotide sequence ID" value="NZ_CP017781.1"/>
</dbReference>
<dbReference type="InterPro" id="IPR050226">
    <property type="entry name" value="NagZ_Beta-hexosaminidase"/>
</dbReference>
<proteinExistence type="inferred from homology"/>